<reference evidence="6" key="1">
    <citation type="submission" date="2022-03" db="EMBL/GenBank/DDBJ databases">
        <title>Draft genome sequence of Aduncisulcus paluster, a free-living microaerophilic Fornicata.</title>
        <authorList>
            <person name="Yuyama I."/>
            <person name="Kume K."/>
            <person name="Tamura T."/>
            <person name="Inagaki Y."/>
            <person name="Hashimoto T."/>
        </authorList>
    </citation>
    <scope>NUCLEOTIDE SEQUENCE</scope>
    <source>
        <strain evidence="6">NY0171</strain>
    </source>
</reference>
<protein>
    <submittedName>
        <fullName evidence="6">LLM class flavin-dependent oxidoreductase</fullName>
    </submittedName>
</protein>
<dbReference type="PANTHER" id="PTHR42847">
    <property type="entry name" value="ALKANESULFONATE MONOOXYGENASE"/>
    <property type="match status" value="1"/>
</dbReference>
<dbReference type="SUPFAM" id="SSF51679">
    <property type="entry name" value="Bacterial luciferase-like"/>
    <property type="match status" value="1"/>
</dbReference>
<gene>
    <name evidence="6" type="ORF">ADUPG1_004880</name>
</gene>
<dbReference type="Gene3D" id="3.20.20.30">
    <property type="entry name" value="Luciferase-like domain"/>
    <property type="match status" value="2"/>
</dbReference>
<evidence type="ECO:0000313" key="6">
    <source>
        <dbReference type="EMBL" id="GKT28261.1"/>
    </source>
</evidence>
<proteinExistence type="predicted"/>
<sequence>QQRVRPLVTSRTERLGVVEPDLGTHLQQQLSGFVGEFCGKCGIGKSHPVSIQYGIVLTTGDAADVAELAPLAEEAGWDAIFGWEPVWGVDAWVALTAAAMRTSRIKLGTMLTPLSRRKPWDLASTTATLDRLSGGRRDQGRKTRAELLDEGLDVLFGLWEGQPFSYQGKHYQVTPTTHLVPDPPAQRPRITTWCVGLLGANRSMARAARCDGLLPNIATADGQFDFHPPLDRWLGAAREIHSLRSELGYDNNYDVVYETTTDWNDLEVTREQVATLRDVGYTWYLDSDWHTEHQNPLGALRARIENGPPR</sequence>
<comment type="caution">
    <text evidence="6">The sequence shown here is derived from an EMBL/GenBank/DDBJ whole genome shotgun (WGS) entry which is preliminary data.</text>
</comment>
<name>A0ABQ5KBI8_9EUKA</name>
<dbReference type="Proteomes" id="UP001057375">
    <property type="component" value="Unassembled WGS sequence"/>
</dbReference>
<keyword evidence="3" id="KW-0560">Oxidoreductase</keyword>
<keyword evidence="4" id="KW-0503">Monooxygenase</keyword>
<keyword evidence="2" id="KW-0288">FMN</keyword>
<evidence type="ECO:0000313" key="7">
    <source>
        <dbReference type="Proteomes" id="UP001057375"/>
    </source>
</evidence>
<feature type="domain" description="Luciferase-like" evidence="5">
    <location>
        <begin position="58"/>
        <end position="137"/>
    </location>
</feature>
<dbReference type="InterPro" id="IPR036661">
    <property type="entry name" value="Luciferase-like_sf"/>
</dbReference>
<dbReference type="PANTHER" id="PTHR42847:SF4">
    <property type="entry name" value="ALKANESULFONATE MONOOXYGENASE-RELATED"/>
    <property type="match status" value="1"/>
</dbReference>
<dbReference type="InterPro" id="IPR011251">
    <property type="entry name" value="Luciferase-like_dom"/>
</dbReference>
<dbReference type="Pfam" id="PF00296">
    <property type="entry name" value="Bac_luciferase"/>
    <property type="match status" value="1"/>
</dbReference>
<evidence type="ECO:0000256" key="3">
    <source>
        <dbReference type="ARBA" id="ARBA00023002"/>
    </source>
</evidence>
<evidence type="ECO:0000256" key="4">
    <source>
        <dbReference type="ARBA" id="ARBA00023033"/>
    </source>
</evidence>
<evidence type="ECO:0000256" key="1">
    <source>
        <dbReference type="ARBA" id="ARBA00022630"/>
    </source>
</evidence>
<keyword evidence="7" id="KW-1185">Reference proteome</keyword>
<dbReference type="EMBL" id="BQXS01007649">
    <property type="protein sequence ID" value="GKT28261.1"/>
    <property type="molecule type" value="Genomic_DNA"/>
</dbReference>
<evidence type="ECO:0000259" key="5">
    <source>
        <dbReference type="Pfam" id="PF00296"/>
    </source>
</evidence>
<accession>A0ABQ5KBI8</accession>
<keyword evidence="1" id="KW-0285">Flavoprotein</keyword>
<evidence type="ECO:0000256" key="2">
    <source>
        <dbReference type="ARBA" id="ARBA00022643"/>
    </source>
</evidence>
<feature type="non-terminal residue" evidence="6">
    <location>
        <position position="1"/>
    </location>
</feature>
<dbReference type="InterPro" id="IPR050172">
    <property type="entry name" value="SsuD_RutA_monooxygenase"/>
</dbReference>
<organism evidence="6 7">
    <name type="scientific">Aduncisulcus paluster</name>
    <dbReference type="NCBI Taxonomy" id="2918883"/>
    <lineage>
        <taxon>Eukaryota</taxon>
        <taxon>Metamonada</taxon>
        <taxon>Carpediemonas-like organisms</taxon>
        <taxon>Aduncisulcus</taxon>
    </lineage>
</organism>